<evidence type="ECO:0000259" key="2">
    <source>
        <dbReference type="Pfam" id="PF03457"/>
    </source>
</evidence>
<dbReference type="Pfam" id="PF03457">
    <property type="entry name" value="HA"/>
    <property type="match status" value="2"/>
</dbReference>
<keyword evidence="4" id="KW-1185">Reference proteome</keyword>
<accession>A0A1E7F729</accession>
<feature type="region of interest" description="Disordered" evidence="1">
    <location>
        <begin position="17"/>
        <end position="42"/>
    </location>
</feature>
<evidence type="ECO:0000313" key="4">
    <source>
        <dbReference type="Proteomes" id="UP000095751"/>
    </source>
</evidence>
<feature type="domain" description="Helicase-associated" evidence="2">
    <location>
        <begin position="117"/>
        <end position="184"/>
    </location>
</feature>
<proteinExistence type="predicted"/>
<gene>
    <name evidence="3" type="ORF">FRACYDRAFT_269976</name>
</gene>
<feature type="compositionally biased region" description="Polar residues" evidence="1">
    <location>
        <begin position="17"/>
        <end position="27"/>
    </location>
</feature>
<evidence type="ECO:0000256" key="1">
    <source>
        <dbReference type="SAM" id="MobiDB-lite"/>
    </source>
</evidence>
<sequence>MLPQFYQHHRRSLPMASTTVGGILSSNQRRELPQGPTEKEGANVSLKHGYSNIITRCDYNLNGNDIKNNIKIDDVATASIMAEKVPVTAFMANGKRVMTKQCTVELNYIKHKAVPTREKWMGRFSEIVEFKKKYGHTKVPHNFPDSPKLAEWQKFQRQQRKLFVKGKHSQLTPERVIMLEKIGFVWEARIDAWESHYESNGHIYVPVASTVLSQWVKRQRKQYKKYENGQDSSLTSDRVER</sequence>
<dbReference type="Proteomes" id="UP000095751">
    <property type="component" value="Unassembled WGS sequence"/>
</dbReference>
<feature type="compositionally biased region" description="Basic and acidic residues" evidence="1">
    <location>
        <begin position="28"/>
        <end position="41"/>
    </location>
</feature>
<dbReference type="AlphaFoldDB" id="A0A1E7F729"/>
<dbReference type="PANTHER" id="PTHR33418">
    <property type="entry name" value="HELICASE-ASSOCIATED"/>
    <property type="match status" value="1"/>
</dbReference>
<feature type="domain" description="Helicase-associated" evidence="2">
    <location>
        <begin position="186"/>
        <end position="241"/>
    </location>
</feature>
<organism evidence="3 4">
    <name type="scientific">Fragilariopsis cylindrus CCMP1102</name>
    <dbReference type="NCBI Taxonomy" id="635003"/>
    <lineage>
        <taxon>Eukaryota</taxon>
        <taxon>Sar</taxon>
        <taxon>Stramenopiles</taxon>
        <taxon>Ochrophyta</taxon>
        <taxon>Bacillariophyta</taxon>
        <taxon>Bacillariophyceae</taxon>
        <taxon>Bacillariophycidae</taxon>
        <taxon>Bacillariales</taxon>
        <taxon>Bacillariaceae</taxon>
        <taxon>Fragilariopsis</taxon>
    </lineage>
</organism>
<dbReference type="Gene3D" id="6.10.140.530">
    <property type="match status" value="2"/>
</dbReference>
<name>A0A1E7F729_9STRA</name>
<dbReference type="OrthoDB" id="498381at2759"/>
<evidence type="ECO:0000313" key="3">
    <source>
        <dbReference type="EMBL" id="OEU13966.1"/>
    </source>
</evidence>
<dbReference type="EMBL" id="KV784361">
    <property type="protein sequence ID" value="OEU13966.1"/>
    <property type="molecule type" value="Genomic_DNA"/>
</dbReference>
<dbReference type="InterPro" id="IPR005114">
    <property type="entry name" value="Helicase_assoc"/>
</dbReference>
<protein>
    <recommendedName>
        <fullName evidence="2">Helicase-associated domain-containing protein</fullName>
    </recommendedName>
</protein>
<reference evidence="3 4" key="1">
    <citation type="submission" date="2016-09" db="EMBL/GenBank/DDBJ databases">
        <title>Extensive genetic diversity and differential bi-allelic expression allows diatom success in the polar Southern Ocean.</title>
        <authorList>
            <consortium name="DOE Joint Genome Institute"/>
            <person name="Mock T."/>
            <person name="Otillar R.P."/>
            <person name="Strauss J."/>
            <person name="Dupont C."/>
            <person name="Frickenhaus S."/>
            <person name="Maumus F."/>
            <person name="Mcmullan M."/>
            <person name="Sanges R."/>
            <person name="Schmutz J."/>
            <person name="Toseland A."/>
            <person name="Valas R."/>
            <person name="Veluchamy A."/>
            <person name="Ward B.J."/>
            <person name="Allen A."/>
            <person name="Barry K."/>
            <person name="Falciatore A."/>
            <person name="Ferrante M."/>
            <person name="Fortunato A.E."/>
            <person name="Gloeckner G."/>
            <person name="Gruber A."/>
            <person name="Hipkin R."/>
            <person name="Janech M."/>
            <person name="Kroth P."/>
            <person name="Leese F."/>
            <person name="Lindquist E."/>
            <person name="Lyon B.R."/>
            <person name="Martin J."/>
            <person name="Mayer C."/>
            <person name="Parker M."/>
            <person name="Quesneville H."/>
            <person name="Raymond J."/>
            <person name="Uhlig C."/>
            <person name="Valentin K.U."/>
            <person name="Worden A.Z."/>
            <person name="Armbrust E.V."/>
            <person name="Bowler C."/>
            <person name="Green B."/>
            <person name="Moulton V."/>
            <person name="Van Oosterhout C."/>
            <person name="Grigoriev I."/>
        </authorList>
    </citation>
    <scope>NUCLEOTIDE SEQUENCE [LARGE SCALE GENOMIC DNA]</scope>
    <source>
        <strain evidence="3 4">CCMP1102</strain>
    </source>
</reference>
<dbReference type="InParanoid" id="A0A1E7F729"/>
<dbReference type="PANTHER" id="PTHR33418:SF1">
    <property type="entry name" value="HELICASE-ASSOCIATED DOMAIN-CONTAINING PROTEIN"/>
    <property type="match status" value="1"/>
</dbReference>
<dbReference type="KEGG" id="fcy:FRACYDRAFT_269976"/>